<gene>
    <name evidence="3" type="ORF">ACFO8M_21040</name>
</gene>
<evidence type="ECO:0000256" key="2">
    <source>
        <dbReference type="SAM" id="Phobius"/>
    </source>
</evidence>
<sequence>MGQPQFAGPPPMLPPRPPSDRPSPVGLAVAGVGLALLCISMLLPRIKIDDPDGEFSYYSFAGAFGAFGASGYGIDTSIVVLSVALLAAVGLSAHRSPALRWPSRLGAIGTAALLAAFTYHPVTVLRQAMDSFESLDEYEDYEDGASSTVSQIDITADSGVYIATVAALLLAVSAFLMQANTRRNEQFPASPHMQPPPPGNNPTVSVSPG</sequence>
<feature type="region of interest" description="Disordered" evidence="1">
    <location>
        <begin position="186"/>
        <end position="209"/>
    </location>
</feature>
<dbReference type="RefSeq" id="WP_387979208.1">
    <property type="nucleotide sequence ID" value="NZ_JBHRWO010000021.1"/>
</dbReference>
<name>A0ABV7Q5T6_9ACTN</name>
<dbReference type="EMBL" id="JBHRWO010000021">
    <property type="protein sequence ID" value="MFC3494978.1"/>
    <property type="molecule type" value="Genomic_DNA"/>
</dbReference>
<keyword evidence="2" id="KW-0472">Membrane</keyword>
<evidence type="ECO:0000256" key="1">
    <source>
        <dbReference type="SAM" id="MobiDB-lite"/>
    </source>
</evidence>
<feature type="region of interest" description="Disordered" evidence="1">
    <location>
        <begin position="1"/>
        <end position="22"/>
    </location>
</feature>
<feature type="transmembrane region" description="Helical" evidence="2">
    <location>
        <begin position="55"/>
        <end position="72"/>
    </location>
</feature>
<comment type="caution">
    <text evidence="3">The sequence shown here is derived from an EMBL/GenBank/DDBJ whole genome shotgun (WGS) entry which is preliminary data.</text>
</comment>
<keyword evidence="2" id="KW-1133">Transmembrane helix</keyword>
<feature type="compositionally biased region" description="Pro residues" evidence="1">
    <location>
        <begin position="7"/>
        <end position="21"/>
    </location>
</feature>
<keyword evidence="4" id="KW-1185">Reference proteome</keyword>
<protein>
    <submittedName>
        <fullName evidence="3">Uncharacterized protein</fullName>
    </submittedName>
</protein>
<reference evidence="4" key="1">
    <citation type="journal article" date="2019" name="Int. J. Syst. Evol. Microbiol.">
        <title>The Global Catalogue of Microorganisms (GCM) 10K type strain sequencing project: providing services to taxonomists for standard genome sequencing and annotation.</title>
        <authorList>
            <consortium name="The Broad Institute Genomics Platform"/>
            <consortium name="The Broad Institute Genome Sequencing Center for Infectious Disease"/>
            <person name="Wu L."/>
            <person name="Ma J."/>
        </authorList>
    </citation>
    <scope>NUCLEOTIDE SEQUENCE [LARGE SCALE GENOMIC DNA]</scope>
    <source>
        <strain evidence="4">CGMCC 4.7396</strain>
    </source>
</reference>
<accession>A0ABV7Q5T6</accession>
<evidence type="ECO:0000313" key="4">
    <source>
        <dbReference type="Proteomes" id="UP001595712"/>
    </source>
</evidence>
<dbReference type="Proteomes" id="UP001595712">
    <property type="component" value="Unassembled WGS sequence"/>
</dbReference>
<organism evidence="3 4">
    <name type="scientific">Glycomyces rhizosphaerae</name>
    <dbReference type="NCBI Taxonomy" id="2054422"/>
    <lineage>
        <taxon>Bacteria</taxon>
        <taxon>Bacillati</taxon>
        <taxon>Actinomycetota</taxon>
        <taxon>Actinomycetes</taxon>
        <taxon>Glycomycetales</taxon>
        <taxon>Glycomycetaceae</taxon>
        <taxon>Glycomyces</taxon>
    </lineage>
</organism>
<feature type="transmembrane region" description="Helical" evidence="2">
    <location>
        <begin position="159"/>
        <end position="177"/>
    </location>
</feature>
<keyword evidence="2" id="KW-0812">Transmembrane</keyword>
<feature type="transmembrane region" description="Helical" evidence="2">
    <location>
        <begin position="78"/>
        <end position="93"/>
    </location>
</feature>
<evidence type="ECO:0000313" key="3">
    <source>
        <dbReference type="EMBL" id="MFC3494978.1"/>
    </source>
</evidence>
<feature type="transmembrane region" description="Helical" evidence="2">
    <location>
        <begin position="105"/>
        <end position="122"/>
    </location>
</feature>
<feature type="transmembrane region" description="Helical" evidence="2">
    <location>
        <begin position="25"/>
        <end position="43"/>
    </location>
</feature>
<proteinExistence type="predicted"/>